<dbReference type="EMBL" id="HE600979">
    <property type="protein sequence ID" value="CAS00184.1"/>
    <property type="molecule type" value="Genomic_DNA"/>
</dbReference>
<dbReference type="KEGG" id="cbr:CBG_25811"/>
<accession>B6IJV4</accession>
<dbReference type="GeneID" id="68917293"/>
<organism evidence="1 2">
    <name type="scientific">Caenorhabditis briggsae</name>
    <dbReference type="NCBI Taxonomy" id="6238"/>
    <lineage>
        <taxon>Eukaryota</taxon>
        <taxon>Metazoa</taxon>
        <taxon>Ecdysozoa</taxon>
        <taxon>Nematoda</taxon>
        <taxon>Chromadorea</taxon>
        <taxon>Rhabditida</taxon>
        <taxon>Rhabditina</taxon>
        <taxon>Rhabditomorpha</taxon>
        <taxon>Rhabditoidea</taxon>
        <taxon>Rhabditidae</taxon>
        <taxon>Peloderinae</taxon>
        <taxon>Caenorhabditis</taxon>
    </lineage>
</organism>
<evidence type="ECO:0000313" key="1">
    <source>
        <dbReference type="EMBL" id="CAS00184.1"/>
    </source>
</evidence>
<gene>
    <name evidence="1" type="ORF">CBG25811</name>
    <name evidence="1" type="ORF">CBG_25811</name>
</gene>
<dbReference type="HOGENOM" id="CLU_3016161_0_0_1"/>
<keyword evidence="2" id="KW-1185">Reference proteome</keyword>
<dbReference type="Proteomes" id="UP000008549">
    <property type="component" value="Unassembled WGS sequence"/>
</dbReference>
<dbReference type="AlphaFoldDB" id="B6IJV4"/>
<dbReference type="RefSeq" id="XP_045099744.1">
    <property type="nucleotide sequence ID" value="XM_045243386.1"/>
</dbReference>
<reference evidence="1 2" key="2">
    <citation type="journal article" date="2011" name="PLoS Genet.">
        <title>Caenorhabditis briggsae recombinant inbred line genotypes reveal inter-strain incompatibility and the evolution of recombination.</title>
        <authorList>
            <person name="Ross J.A."/>
            <person name="Koboldt D.C."/>
            <person name="Staisch J.E."/>
            <person name="Chamberlin H.M."/>
            <person name="Gupta B.P."/>
            <person name="Miller R.D."/>
            <person name="Baird S.E."/>
            <person name="Haag E.S."/>
        </authorList>
    </citation>
    <scope>NUCLEOTIDE SEQUENCE [LARGE SCALE GENOMIC DNA]</scope>
    <source>
        <strain evidence="1 2">AF16</strain>
    </source>
</reference>
<dbReference type="InParanoid" id="B6IJV4"/>
<reference evidence="1 2" key="1">
    <citation type="journal article" date="2003" name="PLoS Biol.">
        <title>The genome sequence of Caenorhabditis briggsae: a platform for comparative genomics.</title>
        <authorList>
            <person name="Stein L.D."/>
            <person name="Bao Z."/>
            <person name="Blasiar D."/>
            <person name="Blumenthal T."/>
            <person name="Brent M.R."/>
            <person name="Chen N."/>
            <person name="Chinwalla A."/>
            <person name="Clarke L."/>
            <person name="Clee C."/>
            <person name="Coghlan A."/>
            <person name="Coulson A."/>
            <person name="D'Eustachio P."/>
            <person name="Fitch D.H."/>
            <person name="Fulton L.A."/>
            <person name="Fulton R.E."/>
            <person name="Griffiths-Jones S."/>
            <person name="Harris T.W."/>
            <person name="Hillier L.W."/>
            <person name="Kamath R."/>
            <person name="Kuwabara P.E."/>
            <person name="Mardis E.R."/>
            <person name="Marra M.A."/>
            <person name="Miner T.L."/>
            <person name="Minx P."/>
            <person name="Mullikin J.C."/>
            <person name="Plumb R.W."/>
            <person name="Rogers J."/>
            <person name="Schein J.E."/>
            <person name="Sohrmann M."/>
            <person name="Spieth J."/>
            <person name="Stajich J.E."/>
            <person name="Wei C."/>
            <person name="Willey D."/>
            <person name="Wilson R.K."/>
            <person name="Durbin R."/>
            <person name="Waterston R.H."/>
        </authorList>
    </citation>
    <scope>NUCLEOTIDE SEQUENCE [LARGE SCALE GENOMIC DNA]</scope>
    <source>
        <strain evidence="1 2">AF16</strain>
    </source>
</reference>
<protein>
    <submittedName>
        <fullName evidence="1">Protein CBG25811</fullName>
    </submittedName>
</protein>
<name>B6IJV4_CAEBR</name>
<dbReference type="CTD" id="68917293"/>
<evidence type="ECO:0000313" key="2">
    <source>
        <dbReference type="Proteomes" id="UP000008549"/>
    </source>
</evidence>
<proteinExistence type="predicted"/>
<sequence length="56" mass="6715">MTGHVNLLFIQIEQRNFGVSQNNTKFRTFFLYFSVDMETIEHIFSLSEILKKKLFL</sequence>